<reference evidence="12 13" key="1">
    <citation type="journal article" date="2015" name="Genome Announc.">
        <title>Complete Genome Sequence of the Novel Leech Symbiont Mucinivorans hirudinis M3T.</title>
        <authorList>
            <person name="Nelson M.C."/>
            <person name="Bomar L."/>
            <person name="Graf J."/>
        </authorList>
    </citation>
    <scope>NUCLEOTIDE SEQUENCE [LARGE SCALE GENOMIC DNA]</scope>
    <source>
        <strain evidence="13">M3</strain>
    </source>
</reference>
<sequence length="411" mass="44498">MCVFYISIIMKRNIRKFFEAVVEKILLASGAVTSVTILLIILFLFREGSGLFRTPIVEGGYSLIVNSSNRVTNLEPQQIKDIFDAKIENWSQVGGADEPILVFRLNDIVNYASAEEIGEDFSGMAAVLGRVIEENKNIIAFVPTEYLPAQYDGRNIAEEDITPSEFFMGEEWFPTAQPAPLFGVLPLIWGTLWVSLAAILFALPFAMAAAIYIGEIAHPRIRKILKPLFELLAGIPSVVYGFFGLVVIVPLVQQLFGLPVGETALSGAIILAIMALPTIITVAEDSIRNVPRAAREASLALGASKWQTIWRVVLPYGISGIMAGVVLGIGRAIGETMAVLMVTGNAAVIPTTLLEPVRTIPATIAAELGEAPAGGAHYQALFMLGVILFLITLVISILAEFFASKRPKPQI</sequence>
<keyword evidence="6 9" id="KW-0812">Transmembrane</keyword>
<feature type="transmembrane region" description="Helical" evidence="9">
    <location>
        <begin position="231"/>
        <end position="252"/>
    </location>
</feature>
<dbReference type="Gene3D" id="1.10.3720.10">
    <property type="entry name" value="MetI-like"/>
    <property type="match status" value="1"/>
</dbReference>
<evidence type="ECO:0000256" key="7">
    <source>
        <dbReference type="ARBA" id="ARBA00022989"/>
    </source>
</evidence>
<dbReference type="NCBIfam" id="TIGR02138">
    <property type="entry name" value="phosphate_pstC"/>
    <property type="match status" value="1"/>
</dbReference>
<feature type="transmembrane region" description="Helical" evidence="9">
    <location>
        <begin position="187"/>
        <end position="211"/>
    </location>
</feature>
<dbReference type="EMBL" id="HG934468">
    <property type="protein sequence ID" value="CDN32320.1"/>
    <property type="molecule type" value="Genomic_DNA"/>
</dbReference>
<dbReference type="Pfam" id="PF12849">
    <property type="entry name" value="PBP_like_2"/>
    <property type="match status" value="1"/>
</dbReference>
<dbReference type="InterPro" id="IPR024370">
    <property type="entry name" value="PBP_domain"/>
</dbReference>
<dbReference type="eggNOG" id="COG0226">
    <property type="taxonomic scope" value="Bacteria"/>
</dbReference>
<accession>A0A060R9M8</accession>
<feature type="transmembrane region" description="Helical" evidence="9">
    <location>
        <begin position="21"/>
        <end position="45"/>
    </location>
</feature>
<keyword evidence="5 10" id="KW-0592">Phosphate transport</keyword>
<name>A0A060R9M8_9BACT</name>
<dbReference type="PANTHER" id="PTHR30425:SF1">
    <property type="entry name" value="PHOSPHATE TRANSPORT SYSTEM PERMEASE PROTEIN PSTC"/>
    <property type="match status" value="1"/>
</dbReference>
<evidence type="ECO:0000256" key="1">
    <source>
        <dbReference type="ARBA" id="ARBA00004651"/>
    </source>
</evidence>
<feature type="transmembrane region" description="Helical" evidence="9">
    <location>
        <begin position="313"/>
        <end position="333"/>
    </location>
</feature>
<dbReference type="HOGENOM" id="CLU_033621_0_1_10"/>
<evidence type="ECO:0000313" key="12">
    <source>
        <dbReference type="EMBL" id="CDN32320.1"/>
    </source>
</evidence>
<feature type="transmembrane region" description="Helical" evidence="9">
    <location>
        <begin position="380"/>
        <end position="403"/>
    </location>
</feature>
<dbReference type="PATRIC" id="fig|1433126.3.peg.2221"/>
<comment type="similarity">
    <text evidence="2 10">Belongs to the binding-protein-dependent transport system permease family. CysTW subfamily.</text>
</comment>
<evidence type="ECO:0000256" key="8">
    <source>
        <dbReference type="ARBA" id="ARBA00023136"/>
    </source>
</evidence>
<dbReference type="SUPFAM" id="SSF53850">
    <property type="entry name" value="Periplasmic binding protein-like II"/>
    <property type="match status" value="1"/>
</dbReference>
<comment type="subcellular location">
    <subcellularLocation>
        <location evidence="1 9">Cell membrane</location>
        <topology evidence="1 9">Multi-pass membrane protein</topology>
    </subcellularLocation>
</comment>
<dbReference type="AlphaFoldDB" id="A0A060R9M8"/>
<evidence type="ECO:0000256" key="9">
    <source>
        <dbReference type="RuleBase" id="RU363032"/>
    </source>
</evidence>
<dbReference type="InterPro" id="IPR000515">
    <property type="entry name" value="MetI-like"/>
</dbReference>
<evidence type="ECO:0000313" key="13">
    <source>
        <dbReference type="Proteomes" id="UP000027616"/>
    </source>
</evidence>
<evidence type="ECO:0000256" key="10">
    <source>
        <dbReference type="RuleBase" id="RU363054"/>
    </source>
</evidence>
<comment type="function">
    <text evidence="10">Part of the binding-protein-dependent transport system for phosphate; probably responsible for the translocation of the substrate across the membrane.</text>
</comment>
<evidence type="ECO:0000256" key="5">
    <source>
        <dbReference type="ARBA" id="ARBA00022592"/>
    </source>
</evidence>
<feature type="transmembrane region" description="Helical" evidence="9">
    <location>
        <begin position="264"/>
        <end position="283"/>
    </location>
</feature>
<keyword evidence="3 9" id="KW-0813">Transport</keyword>
<dbReference type="PROSITE" id="PS50928">
    <property type="entry name" value="ABC_TM1"/>
    <property type="match status" value="1"/>
</dbReference>
<dbReference type="GO" id="GO:0005315">
    <property type="term" value="F:phosphate transmembrane transporter activity"/>
    <property type="evidence" value="ECO:0007669"/>
    <property type="project" value="InterPro"/>
</dbReference>
<dbReference type="PANTHER" id="PTHR30425">
    <property type="entry name" value="PHOSPHATE TRANSPORT SYSTEM PERMEASE PROTEIN PST"/>
    <property type="match status" value="1"/>
</dbReference>
<keyword evidence="7 9" id="KW-1133">Transmembrane helix</keyword>
<evidence type="ECO:0000259" key="11">
    <source>
        <dbReference type="PROSITE" id="PS50928"/>
    </source>
</evidence>
<dbReference type="SUPFAM" id="SSF161098">
    <property type="entry name" value="MetI-like"/>
    <property type="match status" value="1"/>
</dbReference>
<evidence type="ECO:0000256" key="2">
    <source>
        <dbReference type="ARBA" id="ARBA00007069"/>
    </source>
</evidence>
<evidence type="ECO:0000256" key="4">
    <source>
        <dbReference type="ARBA" id="ARBA00022475"/>
    </source>
</evidence>
<dbReference type="InterPro" id="IPR011864">
    <property type="entry name" value="Phosphate_PstC"/>
</dbReference>
<dbReference type="eggNOG" id="COG0573">
    <property type="taxonomic scope" value="Bacteria"/>
</dbReference>
<dbReference type="KEGG" id="rbc:BN938_2248"/>
<gene>
    <name evidence="12" type="ORF">BN938_2248</name>
</gene>
<dbReference type="GO" id="GO:0006817">
    <property type="term" value="P:phosphate ion transport"/>
    <property type="evidence" value="ECO:0007669"/>
    <property type="project" value="UniProtKB-KW"/>
</dbReference>
<keyword evidence="8 9" id="KW-0472">Membrane</keyword>
<protein>
    <recommendedName>
        <fullName evidence="10">Phosphate transport system permease protein</fullName>
    </recommendedName>
</protein>
<dbReference type="Pfam" id="PF00528">
    <property type="entry name" value="BPD_transp_1"/>
    <property type="match status" value="1"/>
</dbReference>
<dbReference type="STRING" id="1433126.BN938_2248"/>
<dbReference type="GO" id="GO:0005886">
    <property type="term" value="C:plasma membrane"/>
    <property type="evidence" value="ECO:0007669"/>
    <property type="project" value="UniProtKB-SubCell"/>
</dbReference>
<keyword evidence="4 10" id="KW-1003">Cell membrane</keyword>
<dbReference type="CDD" id="cd06261">
    <property type="entry name" value="TM_PBP2"/>
    <property type="match status" value="1"/>
</dbReference>
<evidence type="ECO:0000256" key="6">
    <source>
        <dbReference type="ARBA" id="ARBA00022692"/>
    </source>
</evidence>
<keyword evidence="13" id="KW-1185">Reference proteome</keyword>
<organism evidence="12 13">
    <name type="scientific">Mucinivorans hirudinis</name>
    <dbReference type="NCBI Taxonomy" id="1433126"/>
    <lineage>
        <taxon>Bacteria</taxon>
        <taxon>Pseudomonadati</taxon>
        <taxon>Bacteroidota</taxon>
        <taxon>Bacteroidia</taxon>
        <taxon>Bacteroidales</taxon>
        <taxon>Rikenellaceae</taxon>
        <taxon>Mucinivorans</taxon>
    </lineage>
</organism>
<dbReference type="Proteomes" id="UP000027616">
    <property type="component" value="Chromosome I"/>
</dbReference>
<dbReference type="Gene3D" id="3.40.190.10">
    <property type="entry name" value="Periplasmic binding protein-like II"/>
    <property type="match status" value="1"/>
</dbReference>
<dbReference type="InterPro" id="IPR051124">
    <property type="entry name" value="Phosphate_Transport_Permease"/>
</dbReference>
<evidence type="ECO:0000256" key="3">
    <source>
        <dbReference type="ARBA" id="ARBA00022448"/>
    </source>
</evidence>
<feature type="domain" description="ABC transmembrane type-1" evidence="11">
    <location>
        <begin position="188"/>
        <end position="399"/>
    </location>
</feature>
<dbReference type="InterPro" id="IPR035906">
    <property type="entry name" value="MetI-like_sf"/>
</dbReference>
<proteinExistence type="inferred from homology"/>